<organism evidence="5 6">
    <name type="scientific">Protea cynaroides</name>
    <dbReference type="NCBI Taxonomy" id="273540"/>
    <lineage>
        <taxon>Eukaryota</taxon>
        <taxon>Viridiplantae</taxon>
        <taxon>Streptophyta</taxon>
        <taxon>Embryophyta</taxon>
        <taxon>Tracheophyta</taxon>
        <taxon>Spermatophyta</taxon>
        <taxon>Magnoliopsida</taxon>
        <taxon>Proteales</taxon>
        <taxon>Proteaceae</taxon>
        <taxon>Protea</taxon>
    </lineage>
</organism>
<evidence type="ECO:0000313" key="6">
    <source>
        <dbReference type="Proteomes" id="UP001141806"/>
    </source>
</evidence>
<evidence type="ECO:0000259" key="4">
    <source>
        <dbReference type="Pfam" id="PF14364"/>
    </source>
</evidence>
<comment type="caution">
    <text evidence="5">The sequence shown here is derived from an EMBL/GenBank/DDBJ whole genome shotgun (WGS) entry which is preliminary data.</text>
</comment>
<keyword evidence="3" id="KW-0472">Membrane</keyword>
<protein>
    <recommendedName>
        <fullName evidence="4">DUF4408 domain-containing protein</fullName>
    </recommendedName>
</protein>
<dbReference type="PANTHER" id="PTHR33098">
    <property type="entry name" value="COTTON FIBER (DUF761)"/>
    <property type="match status" value="1"/>
</dbReference>
<proteinExistence type="predicted"/>
<keyword evidence="6" id="KW-1185">Reference proteome</keyword>
<evidence type="ECO:0000256" key="2">
    <source>
        <dbReference type="SAM" id="MobiDB-lite"/>
    </source>
</evidence>
<dbReference type="Pfam" id="PF14364">
    <property type="entry name" value="DUF4408"/>
    <property type="match status" value="1"/>
</dbReference>
<evidence type="ECO:0000313" key="5">
    <source>
        <dbReference type="EMBL" id="KAJ4957613.1"/>
    </source>
</evidence>
<keyword evidence="1" id="KW-0175">Coiled coil</keyword>
<evidence type="ECO:0000256" key="3">
    <source>
        <dbReference type="SAM" id="Phobius"/>
    </source>
</evidence>
<dbReference type="InterPro" id="IPR025520">
    <property type="entry name" value="DUF4408"/>
</dbReference>
<dbReference type="InterPro" id="IPR008480">
    <property type="entry name" value="DUF761_pln"/>
</dbReference>
<feature type="region of interest" description="Disordered" evidence="2">
    <location>
        <begin position="174"/>
        <end position="196"/>
    </location>
</feature>
<dbReference type="Proteomes" id="UP001141806">
    <property type="component" value="Unassembled WGS sequence"/>
</dbReference>
<evidence type="ECO:0000256" key="1">
    <source>
        <dbReference type="SAM" id="Coils"/>
    </source>
</evidence>
<feature type="region of interest" description="Disordered" evidence="2">
    <location>
        <begin position="123"/>
        <end position="162"/>
    </location>
</feature>
<feature type="transmembrane region" description="Helical" evidence="3">
    <location>
        <begin position="20"/>
        <end position="40"/>
    </location>
</feature>
<keyword evidence="3" id="KW-1133">Transmembrane helix</keyword>
<keyword evidence="3" id="KW-0812">Transmembrane</keyword>
<reference evidence="5" key="1">
    <citation type="journal article" date="2023" name="Plant J.">
        <title>The genome of the king protea, Protea cynaroides.</title>
        <authorList>
            <person name="Chang J."/>
            <person name="Duong T.A."/>
            <person name="Schoeman C."/>
            <person name="Ma X."/>
            <person name="Roodt D."/>
            <person name="Barker N."/>
            <person name="Li Z."/>
            <person name="Van de Peer Y."/>
            <person name="Mizrachi E."/>
        </authorList>
    </citation>
    <scope>NUCLEOTIDE SEQUENCE</scope>
    <source>
        <tissue evidence="5">Young leaves</tissue>
    </source>
</reference>
<dbReference type="AlphaFoldDB" id="A0A9Q0H137"/>
<feature type="compositionally biased region" description="Basic and acidic residues" evidence="2">
    <location>
        <begin position="127"/>
        <end position="138"/>
    </location>
</feature>
<feature type="domain" description="DUF4408" evidence="4">
    <location>
        <begin position="7"/>
        <end position="38"/>
    </location>
</feature>
<dbReference type="EMBL" id="JAMYWD010000010">
    <property type="protein sequence ID" value="KAJ4957613.1"/>
    <property type="molecule type" value="Genomic_DNA"/>
</dbReference>
<dbReference type="OrthoDB" id="1931904at2759"/>
<accession>A0A9Q0H137</accession>
<gene>
    <name evidence="5" type="ORF">NE237_024724</name>
</gene>
<dbReference type="PANTHER" id="PTHR33098:SF53">
    <property type="entry name" value="OS05G0540900 PROTEIN"/>
    <property type="match status" value="1"/>
</dbReference>
<name>A0A9Q0H137_9MAGN</name>
<sequence length="234" mass="27139">MREESLPSIWASVYSWFTPTVFFVLLNLMIGTIAISSGLGTKKNQAKDGKQPQLTRAPSVLERIKSINLYRYRSEEVNPFPSVTTTLQPLEHQTMEQHDQEEEELQDQQEDNLDHLHQDHEFEEQDNEYHVTRTKSDMKPASGEMPVKLPKKMRKSASSKSAFGHFEEEEIVDRRRPSTVKEGKSRASELQHFGEDDEVDTKADDFINKFKQQLKLQRLDSILRYKEMLGRGAN</sequence>
<feature type="coiled-coil region" evidence="1">
    <location>
        <begin position="91"/>
        <end position="118"/>
    </location>
</feature>
<dbReference type="Pfam" id="PF05553">
    <property type="entry name" value="DUF761"/>
    <property type="match status" value="1"/>
</dbReference>